<evidence type="ECO:0000259" key="4">
    <source>
        <dbReference type="PROSITE" id="PS50050"/>
    </source>
</evidence>
<dbReference type="CDD" id="cd13405">
    <property type="entry name" value="TNFRSF14_teleost"/>
    <property type="match status" value="1"/>
</dbReference>
<dbReference type="GO" id="GO:0050829">
    <property type="term" value="P:defense response to Gram-negative bacterium"/>
    <property type="evidence" value="ECO:0007669"/>
    <property type="project" value="TreeGrafter"/>
</dbReference>
<feature type="repeat" description="TNFR-Cys" evidence="1">
    <location>
        <begin position="22"/>
        <end position="64"/>
    </location>
</feature>
<feature type="compositionally biased region" description="Basic and acidic residues" evidence="3">
    <location>
        <begin position="172"/>
        <end position="182"/>
    </location>
</feature>
<feature type="compositionally biased region" description="Acidic residues" evidence="3">
    <location>
        <begin position="765"/>
        <end position="790"/>
    </location>
</feature>
<dbReference type="InterPro" id="IPR001368">
    <property type="entry name" value="TNFR/NGFR_Cys_rich_reg"/>
</dbReference>
<dbReference type="GO" id="GO:0009897">
    <property type="term" value="C:external side of plasma membrane"/>
    <property type="evidence" value="ECO:0007669"/>
    <property type="project" value="TreeGrafter"/>
</dbReference>
<feature type="region of interest" description="Disordered" evidence="3">
    <location>
        <begin position="373"/>
        <end position="402"/>
    </location>
</feature>
<accession>A0A7J6DFC6</accession>
<feature type="disulfide bond" evidence="1">
    <location>
        <begin position="23"/>
        <end position="38"/>
    </location>
</feature>
<feature type="region of interest" description="Disordered" evidence="3">
    <location>
        <begin position="297"/>
        <end position="359"/>
    </location>
</feature>
<dbReference type="PROSITE" id="PS50050">
    <property type="entry name" value="TNFR_NGFR_2"/>
    <property type="match status" value="1"/>
</dbReference>
<dbReference type="GO" id="GO:0002720">
    <property type="term" value="P:positive regulation of cytokine production involved in immune response"/>
    <property type="evidence" value="ECO:0007669"/>
    <property type="project" value="TreeGrafter"/>
</dbReference>
<evidence type="ECO:0000256" key="1">
    <source>
        <dbReference type="PROSITE-ProRule" id="PRU00206"/>
    </source>
</evidence>
<feature type="compositionally biased region" description="Acidic residues" evidence="3">
    <location>
        <begin position="584"/>
        <end position="609"/>
    </location>
</feature>
<feature type="domain" description="TNFR-Cys" evidence="4">
    <location>
        <begin position="22"/>
        <end position="64"/>
    </location>
</feature>
<dbReference type="GO" id="GO:0046642">
    <property type="term" value="P:negative regulation of alpha-beta T cell proliferation"/>
    <property type="evidence" value="ECO:0007669"/>
    <property type="project" value="TreeGrafter"/>
</dbReference>
<dbReference type="CDD" id="cd00185">
    <property type="entry name" value="TNFRSF"/>
    <property type="match status" value="1"/>
</dbReference>
<gene>
    <name evidence="5" type="ORF">G5714_000087</name>
</gene>
<dbReference type="Gene3D" id="2.10.50.10">
    <property type="entry name" value="Tumor Necrosis Factor Receptor, subunit A, domain 2"/>
    <property type="match status" value="3"/>
</dbReference>
<feature type="region of interest" description="Disordered" evidence="3">
    <location>
        <begin position="751"/>
        <end position="808"/>
    </location>
</feature>
<reference evidence="5 6" key="1">
    <citation type="submission" date="2020-04" db="EMBL/GenBank/DDBJ databases">
        <title>Chromosome-level genome assembly of a cyprinid fish Onychostoma macrolepis by integration of Nanopore Sequencing, Bionano and Hi-C technology.</title>
        <authorList>
            <person name="Wang D."/>
        </authorList>
    </citation>
    <scope>NUCLEOTIDE SEQUENCE [LARGE SCALE GENOMIC DNA]</scope>
    <source>
        <strain evidence="5">SWU-2019</strain>
        <tissue evidence="5">Muscle</tissue>
    </source>
</reference>
<comment type="caution">
    <text evidence="5">The sequence shown here is derived from an EMBL/GenBank/DDBJ whole genome shotgun (WGS) entry which is preliminary data.</text>
</comment>
<feature type="region of interest" description="Disordered" evidence="3">
    <location>
        <begin position="171"/>
        <end position="206"/>
    </location>
</feature>
<evidence type="ECO:0000256" key="3">
    <source>
        <dbReference type="SAM" id="MobiDB-lite"/>
    </source>
</evidence>
<organism evidence="5 6">
    <name type="scientific">Onychostoma macrolepis</name>
    <dbReference type="NCBI Taxonomy" id="369639"/>
    <lineage>
        <taxon>Eukaryota</taxon>
        <taxon>Metazoa</taxon>
        <taxon>Chordata</taxon>
        <taxon>Craniata</taxon>
        <taxon>Vertebrata</taxon>
        <taxon>Euteleostomi</taxon>
        <taxon>Actinopterygii</taxon>
        <taxon>Neopterygii</taxon>
        <taxon>Teleostei</taxon>
        <taxon>Ostariophysi</taxon>
        <taxon>Cypriniformes</taxon>
        <taxon>Cyprinidae</taxon>
        <taxon>Acrossocheilinae</taxon>
        <taxon>Onychostoma</taxon>
    </lineage>
</organism>
<dbReference type="EMBL" id="JAAMOB010000001">
    <property type="protein sequence ID" value="KAF4118036.1"/>
    <property type="molecule type" value="Genomic_DNA"/>
</dbReference>
<feature type="region of interest" description="Disordered" evidence="3">
    <location>
        <begin position="572"/>
        <end position="609"/>
    </location>
</feature>
<dbReference type="FunFam" id="2.10.50.10:FF:000009">
    <property type="entry name" value="Tumor necrosis factor receptor superfamily member 14"/>
    <property type="match status" value="1"/>
</dbReference>
<keyword evidence="1" id="KW-1015">Disulfide bond</keyword>
<sequence length="838" mass="94076">MCDPGKRVHKHCDKYTSTTCGSCLAMTYTDAPNGLTECLPCSVCDPSNGLRVKQACTSISNTVCEPLPGYYCIDLLSNCKKAMKHSSCSPGQYINQTGTEFSDTVCNGCPVGSYSEGTSCKLHTNCESLGKITVKEGTDKTDAECNNGAPSYLLPLILSRNFRNLKQGVQKIKKDPEVKSQAEDEAVTITDPSSRTHGHTSTPASPKIKALRDNIAELEQDFFLFKEETNNNLHQLLNLTSVQQLQQLCSAVRHLEEDNQELRQELRRVREELTRREQHGHTLERRLEETRTQLHTIQQQQCVSTQPHSTSTTTTQHQRCVGSQTPSTSTNSAQQQRVSTQSQSSFTPATRQSPQAHQSLKRKDIFIHRIQHHHPRATADPQKTHPDREERAGQLPGSDAAVPARRGGAVTIFSSPVKPLKKEGWSAPMLIMKAQVDVICCKSVGTDLSMLDIEDFITEICRLKKEVASLEAKLRERGDKLNREDVEKVSVRVADGTEAQDSVWSVRDQRSRDTQDSELSLTLLCYTDAQDHESTDQTSDCNAGEQQMLQTPLKMCSVKLVDCRNLIESRAEETTAEEQQQSHEEEDEDQNEDEDEYENNGNDDDYDEDFIPPAQVDVICCKSVGTDLSMLDIEDFITEICRLKKEVASLEAKLRERGDKLNREDVEKVSVRVADGTEAQDSVWSVRDQRSRDTQDSELSLTLLCYTDAQDHESTDQTSDCNAGEQQMLQTPLKMCSVKLVDCRNLIESRAEETTAEEQQQSHEEEQEEDDYYYDENNWNDDDEDEDFIPPDDKGSSSSDGETALTSKENLTVKGRKADVAYLAAEVFLFCVFSLMSH</sequence>
<feature type="compositionally biased region" description="Polar residues" evidence="3">
    <location>
        <begin position="190"/>
        <end position="204"/>
    </location>
</feature>
<keyword evidence="6" id="KW-1185">Reference proteome</keyword>
<feature type="compositionally biased region" description="Low complexity" evidence="3">
    <location>
        <begin position="332"/>
        <end position="345"/>
    </location>
</feature>
<dbReference type="PROSITE" id="PS00652">
    <property type="entry name" value="TNFR_NGFR_1"/>
    <property type="match status" value="1"/>
</dbReference>
<dbReference type="SMART" id="SM00208">
    <property type="entry name" value="TNFR"/>
    <property type="match status" value="3"/>
</dbReference>
<keyword evidence="2" id="KW-0175">Coiled coil</keyword>
<feature type="compositionally biased region" description="Polar residues" evidence="3">
    <location>
        <begin position="321"/>
        <end position="331"/>
    </location>
</feature>
<protein>
    <recommendedName>
        <fullName evidence="4">TNFR-Cys domain-containing protein</fullName>
    </recommendedName>
</protein>
<feature type="compositionally biased region" description="Low complexity" evidence="3">
    <location>
        <begin position="304"/>
        <end position="318"/>
    </location>
</feature>
<evidence type="ECO:0000313" key="5">
    <source>
        <dbReference type="EMBL" id="KAF4118036.1"/>
    </source>
</evidence>
<dbReference type="PANTHER" id="PTHR46838:SF1">
    <property type="entry name" value="TUMOR NECROSIS FACTOR RECEPTOR SUPERFAMILY MEMBER 14"/>
    <property type="match status" value="1"/>
</dbReference>
<dbReference type="GO" id="GO:0050830">
    <property type="term" value="P:defense response to Gram-positive bacterium"/>
    <property type="evidence" value="ECO:0007669"/>
    <property type="project" value="TreeGrafter"/>
</dbReference>
<name>A0A7J6DFC6_9TELE</name>
<dbReference type="GO" id="GO:2000406">
    <property type="term" value="P:positive regulation of T cell migration"/>
    <property type="evidence" value="ECO:0007669"/>
    <property type="project" value="TreeGrafter"/>
</dbReference>
<feature type="compositionally biased region" description="Basic and acidic residues" evidence="3">
    <location>
        <begin position="382"/>
        <end position="392"/>
    </location>
</feature>
<feature type="compositionally biased region" description="Polar residues" evidence="3">
    <location>
        <begin position="346"/>
        <end position="358"/>
    </location>
</feature>
<dbReference type="Proteomes" id="UP000579812">
    <property type="component" value="Unassembled WGS sequence"/>
</dbReference>
<evidence type="ECO:0000313" key="6">
    <source>
        <dbReference type="Proteomes" id="UP000579812"/>
    </source>
</evidence>
<comment type="caution">
    <text evidence="1">Lacks conserved residue(s) required for the propagation of feature annotation.</text>
</comment>
<dbReference type="PANTHER" id="PTHR46838">
    <property type="entry name" value="TUMOR NECROSIS FACTOR RECEPTOR SUPERFAMILY MEMBER 14"/>
    <property type="match status" value="1"/>
</dbReference>
<feature type="coiled-coil region" evidence="2">
    <location>
        <begin position="208"/>
        <end position="279"/>
    </location>
</feature>
<dbReference type="SUPFAM" id="SSF57586">
    <property type="entry name" value="TNF receptor-like"/>
    <property type="match status" value="2"/>
</dbReference>
<dbReference type="AlphaFoldDB" id="A0A7J6DFC6"/>
<proteinExistence type="predicted"/>
<evidence type="ECO:0000256" key="2">
    <source>
        <dbReference type="SAM" id="Coils"/>
    </source>
</evidence>
<dbReference type="Pfam" id="PF00020">
    <property type="entry name" value="TNFR_c6"/>
    <property type="match status" value="1"/>
</dbReference>